<evidence type="ECO:0000313" key="11">
    <source>
        <dbReference type="Proteomes" id="UP000231569"/>
    </source>
</evidence>
<dbReference type="GO" id="GO:0005737">
    <property type="term" value="C:cytoplasm"/>
    <property type="evidence" value="ECO:0007669"/>
    <property type="project" value="UniProtKB-SubCell"/>
</dbReference>
<dbReference type="GO" id="GO:0032153">
    <property type="term" value="C:cell division site"/>
    <property type="evidence" value="ECO:0007669"/>
    <property type="project" value="UniProtKB-UniRule"/>
</dbReference>
<dbReference type="GO" id="GO:0000917">
    <property type="term" value="P:division septum assembly"/>
    <property type="evidence" value="ECO:0007669"/>
    <property type="project" value="UniProtKB-KW"/>
</dbReference>
<dbReference type="GO" id="GO:0003924">
    <property type="term" value="F:GTPase activity"/>
    <property type="evidence" value="ECO:0007669"/>
    <property type="project" value="UniProtKB-UniRule"/>
</dbReference>
<keyword evidence="4 6" id="KW-0717">Septation</keyword>
<comment type="subunit">
    <text evidence="4">Homodimer. Polymerizes to form a dynamic ring structure in a strictly GTP-dependent manner. Interacts directly with several other division proteins.</text>
</comment>
<dbReference type="InterPro" id="IPR036525">
    <property type="entry name" value="Tubulin/FtsZ_GTPase_sf"/>
</dbReference>
<evidence type="ECO:0000256" key="3">
    <source>
        <dbReference type="ARBA" id="ARBA00023134"/>
    </source>
</evidence>
<keyword evidence="2 4" id="KW-0547">Nucleotide-binding</keyword>
<dbReference type="PROSITE" id="PS01134">
    <property type="entry name" value="FTSZ_1"/>
    <property type="match status" value="1"/>
</dbReference>
<dbReference type="InterPro" id="IPR024757">
    <property type="entry name" value="FtsZ_C"/>
</dbReference>
<dbReference type="InterPro" id="IPR020805">
    <property type="entry name" value="Cell_div_FtsZ_CS"/>
</dbReference>
<feature type="binding site" evidence="4">
    <location>
        <position position="187"/>
    </location>
    <ligand>
        <name>GTP</name>
        <dbReference type="ChEBI" id="CHEBI:37565"/>
    </ligand>
</feature>
<evidence type="ECO:0000256" key="4">
    <source>
        <dbReference type="HAMAP-Rule" id="MF_00909"/>
    </source>
</evidence>
<keyword evidence="4" id="KW-0963">Cytoplasm</keyword>
<dbReference type="PANTHER" id="PTHR30314:SF3">
    <property type="entry name" value="MITOCHONDRIAL DIVISION PROTEIN FSZA"/>
    <property type="match status" value="1"/>
</dbReference>
<feature type="domain" description="Tubulin/FtsZ 2-layer sandwich" evidence="9">
    <location>
        <begin position="207"/>
        <end position="324"/>
    </location>
</feature>
<dbReference type="InterPro" id="IPR008280">
    <property type="entry name" value="Tub_FtsZ_C"/>
</dbReference>
<evidence type="ECO:0000256" key="5">
    <source>
        <dbReference type="NCBIfam" id="TIGR00065"/>
    </source>
</evidence>
<keyword evidence="4 6" id="KW-0132">Cell division</keyword>
<evidence type="ECO:0000256" key="6">
    <source>
        <dbReference type="RuleBase" id="RU000631"/>
    </source>
</evidence>
<comment type="caution">
    <text evidence="10">The sequence shown here is derived from an EMBL/GenBank/DDBJ whole genome shotgun (WGS) entry which is preliminary data.</text>
</comment>
<dbReference type="PROSITE" id="PS01135">
    <property type="entry name" value="FTSZ_2"/>
    <property type="match status" value="1"/>
</dbReference>
<dbReference type="SUPFAM" id="SSF55307">
    <property type="entry name" value="Tubulin C-terminal domain-like"/>
    <property type="match status" value="1"/>
</dbReference>
<protein>
    <recommendedName>
        <fullName evidence="4 5">Cell division protein FtsZ</fullName>
    </recommendedName>
</protein>
<dbReference type="SMART" id="SM00864">
    <property type="entry name" value="Tubulin"/>
    <property type="match status" value="1"/>
</dbReference>
<accession>A0A2M8KV32</accession>
<feature type="binding site" evidence="4">
    <location>
        <position position="139"/>
    </location>
    <ligand>
        <name>GTP</name>
        <dbReference type="ChEBI" id="CHEBI:37565"/>
    </ligand>
</feature>
<organism evidence="10 11">
    <name type="scientific">Candidatus Roizmanbacteria bacterium CG10_big_fil_rev_8_21_14_0_10_45_7</name>
    <dbReference type="NCBI Taxonomy" id="1974854"/>
    <lineage>
        <taxon>Bacteria</taxon>
        <taxon>Candidatus Roizmaniibacteriota</taxon>
    </lineage>
</organism>
<dbReference type="EMBL" id="PFEE01000032">
    <property type="protein sequence ID" value="PJE63761.1"/>
    <property type="molecule type" value="Genomic_DNA"/>
</dbReference>
<gene>
    <name evidence="4" type="primary">ftsZ</name>
    <name evidence="10" type="ORF">COU89_01560</name>
</gene>
<dbReference type="Gene3D" id="3.40.50.1440">
    <property type="entry name" value="Tubulin/FtsZ, GTPase domain"/>
    <property type="match status" value="1"/>
</dbReference>
<dbReference type="FunFam" id="3.40.50.1440:FF:000001">
    <property type="entry name" value="Cell division protein FtsZ"/>
    <property type="match status" value="1"/>
</dbReference>
<evidence type="ECO:0000313" key="10">
    <source>
        <dbReference type="EMBL" id="PJE63761.1"/>
    </source>
</evidence>
<feature type="region of interest" description="Disordered" evidence="7">
    <location>
        <begin position="322"/>
        <end position="346"/>
    </location>
</feature>
<name>A0A2M8KV32_9BACT</name>
<dbReference type="PRINTS" id="PR00423">
    <property type="entry name" value="CELLDVISFTSZ"/>
</dbReference>
<dbReference type="Pfam" id="PF00091">
    <property type="entry name" value="Tubulin"/>
    <property type="match status" value="1"/>
</dbReference>
<dbReference type="InterPro" id="IPR018316">
    <property type="entry name" value="Tubulin/FtsZ_2-layer-sand-dom"/>
</dbReference>
<dbReference type="GO" id="GO:0051258">
    <property type="term" value="P:protein polymerization"/>
    <property type="evidence" value="ECO:0007669"/>
    <property type="project" value="UniProtKB-UniRule"/>
</dbReference>
<keyword evidence="4 6" id="KW-0131">Cell cycle</keyword>
<feature type="binding site" evidence="4">
    <location>
        <position position="143"/>
    </location>
    <ligand>
        <name>GTP</name>
        <dbReference type="ChEBI" id="CHEBI:37565"/>
    </ligand>
</feature>
<evidence type="ECO:0000259" key="8">
    <source>
        <dbReference type="SMART" id="SM00864"/>
    </source>
</evidence>
<dbReference type="Proteomes" id="UP000231569">
    <property type="component" value="Unassembled WGS sequence"/>
</dbReference>
<comment type="function">
    <text evidence="4 6">Essential cell division protein that forms a contractile ring structure (Z ring) at the future cell division site. The regulation of the ring assembly controls the timing and the location of cell division. One of the functions of the FtsZ ring is to recruit other cell division proteins to the septum to produce a new cell wall between the dividing cells. Binds GTP and shows GTPase activity.</text>
</comment>
<evidence type="ECO:0000259" key="9">
    <source>
        <dbReference type="SMART" id="SM00865"/>
    </source>
</evidence>
<evidence type="ECO:0000256" key="7">
    <source>
        <dbReference type="SAM" id="MobiDB-lite"/>
    </source>
</evidence>
<sequence length="364" mass="38177">MLIKPDAKKIAKIKLVGVGGAGSNALTTLIEHEQVDGVEFISVNTDAQALMGNKSESKLQIGEKVTRGLGAGGNPDVGKQAAEESRERIKDYLDGADLVFITSGMGGGTGTGASPIVADVARETGALTIAVVTKPFSFEGSRRMAAAEVGIAELAQKVDALITIPNEKILEIKERKLSLLQAFREVDSVLTQGVKGLAEIITLPGLINVDFADVKTIMQGSGTAIMGIGQASGEKRAALAVRQAISSPFLELSIDGAKGVLFNIVGGEDLSMSEVDEAAKLITKSVDPGAQIIFGAAIDNNMKDEIKITLVATRFADHAKTPVGPTSFRMGNEPSTSQQSSSDIITDNEDELEIPAFLRRRGGM</sequence>
<dbReference type="InterPro" id="IPR003008">
    <property type="entry name" value="Tubulin_FtsZ_GTPase"/>
</dbReference>
<dbReference type="InterPro" id="IPR037103">
    <property type="entry name" value="Tubulin/FtsZ-like_C"/>
</dbReference>
<dbReference type="GO" id="GO:0005525">
    <property type="term" value="F:GTP binding"/>
    <property type="evidence" value="ECO:0007669"/>
    <property type="project" value="UniProtKB-UniRule"/>
</dbReference>
<reference evidence="11" key="1">
    <citation type="submission" date="2017-09" db="EMBL/GenBank/DDBJ databases">
        <title>Depth-based differentiation of microbial function through sediment-hosted aquifers and enrichment of novel symbionts in the deep terrestrial subsurface.</title>
        <authorList>
            <person name="Probst A.J."/>
            <person name="Ladd B."/>
            <person name="Jarett J.K."/>
            <person name="Geller-Mcgrath D.E."/>
            <person name="Sieber C.M.K."/>
            <person name="Emerson J.B."/>
            <person name="Anantharaman K."/>
            <person name="Thomas B.C."/>
            <person name="Malmstrom R."/>
            <person name="Stieglmeier M."/>
            <person name="Klingl A."/>
            <person name="Woyke T."/>
            <person name="Ryan C.M."/>
            <person name="Banfield J.F."/>
        </authorList>
    </citation>
    <scope>NUCLEOTIDE SEQUENCE [LARGE SCALE GENOMIC DNA]</scope>
</reference>
<feature type="domain" description="Tubulin/FtsZ GTPase" evidence="8">
    <location>
        <begin position="12"/>
        <end position="205"/>
    </location>
</feature>
<dbReference type="PANTHER" id="PTHR30314">
    <property type="entry name" value="CELL DIVISION PROTEIN FTSZ-RELATED"/>
    <property type="match status" value="1"/>
</dbReference>
<dbReference type="Pfam" id="PF12327">
    <property type="entry name" value="FtsZ_C"/>
    <property type="match status" value="1"/>
</dbReference>
<dbReference type="InterPro" id="IPR045061">
    <property type="entry name" value="FtsZ/CetZ"/>
</dbReference>
<keyword evidence="3 4" id="KW-0342">GTP-binding</keyword>
<feature type="binding site" evidence="4">
    <location>
        <begin position="20"/>
        <end position="24"/>
    </location>
    <ligand>
        <name>GTP</name>
        <dbReference type="ChEBI" id="CHEBI:37565"/>
    </ligand>
</feature>
<dbReference type="CDD" id="cd02201">
    <property type="entry name" value="FtsZ_type1"/>
    <property type="match status" value="1"/>
</dbReference>
<dbReference type="HAMAP" id="MF_00909">
    <property type="entry name" value="FtsZ"/>
    <property type="match status" value="1"/>
</dbReference>
<feature type="binding site" evidence="4">
    <location>
        <begin position="108"/>
        <end position="110"/>
    </location>
    <ligand>
        <name>GTP</name>
        <dbReference type="ChEBI" id="CHEBI:37565"/>
    </ligand>
</feature>
<dbReference type="SUPFAM" id="SSF52490">
    <property type="entry name" value="Tubulin nucleotide-binding domain-like"/>
    <property type="match status" value="1"/>
</dbReference>
<comment type="subcellular location">
    <subcellularLocation>
        <location evidence="4">Cytoplasm</location>
    </subcellularLocation>
    <text evidence="4">Assembles at midcell at the inner surface of the cytoplasmic membrane.</text>
</comment>
<dbReference type="NCBIfam" id="TIGR00065">
    <property type="entry name" value="ftsZ"/>
    <property type="match status" value="1"/>
</dbReference>
<dbReference type="SMART" id="SM00865">
    <property type="entry name" value="Tubulin_C"/>
    <property type="match status" value="1"/>
</dbReference>
<dbReference type="GO" id="GO:0043093">
    <property type="term" value="P:FtsZ-dependent cytokinesis"/>
    <property type="evidence" value="ECO:0007669"/>
    <property type="project" value="UniProtKB-UniRule"/>
</dbReference>
<evidence type="ECO:0000256" key="2">
    <source>
        <dbReference type="ARBA" id="ARBA00022741"/>
    </source>
</evidence>
<evidence type="ECO:0000256" key="1">
    <source>
        <dbReference type="ARBA" id="ARBA00009690"/>
    </source>
</evidence>
<dbReference type="InterPro" id="IPR000158">
    <property type="entry name" value="Cell_div_FtsZ"/>
</dbReference>
<dbReference type="AlphaFoldDB" id="A0A2M8KV32"/>
<comment type="similarity">
    <text evidence="1 4 6">Belongs to the FtsZ family.</text>
</comment>
<dbReference type="Gene3D" id="3.30.1330.20">
    <property type="entry name" value="Tubulin/FtsZ, C-terminal domain"/>
    <property type="match status" value="1"/>
</dbReference>
<proteinExistence type="inferred from homology"/>
<feature type="compositionally biased region" description="Low complexity" evidence="7">
    <location>
        <begin position="335"/>
        <end position="345"/>
    </location>
</feature>